<dbReference type="GO" id="GO:0045259">
    <property type="term" value="C:proton-transporting ATP synthase complex"/>
    <property type="evidence" value="ECO:0007669"/>
    <property type="project" value="UniProtKB-KW"/>
</dbReference>
<comment type="function">
    <text evidence="11">Component of the F(0) channel, it forms part of the peripheral stalk, linking F(1) to F(0).</text>
</comment>
<evidence type="ECO:0000256" key="6">
    <source>
        <dbReference type="ARBA" id="ARBA00022989"/>
    </source>
</evidence>
<evidence type="ECO:0000256" key="9">
    <source>
        <dbReference type="ARBA" id="ARBA00023310"/>
    </source>
</evidence>
<dbReference type="PANTHER" id="PTHR34264">
    <property type="entry name" value="ATP SYNTHASE SUBUNIT B, CHLOROPLASTIC"/>
    <property type="match status" value="1"/>
</dbReference>
<dbReference type="Pfam" id="PF00430">
    <property type="entry name" value="ATP-synt_B"/>
    <property type="match status" value="1"/>
</dbReference>
<evidence type="ECO:0000256" key="5">
    <source>
        <dbReference type="ARBA" id="ARBA00022781"/>
    </source>
</evidence>
<keyword evidence="3 11" id="KW-0138">CF(0)</keyword>
<dbReference type="HAMAP" id="MF_01398">
    <property type="entry name" value="ATP_synth_b_bprime"/>
    <property type="match status" value="1"/>
</dbReference>
<evidence type="ECO:0000256" key="1">
    <source>
        <dbReference type="ARBA" id="ARBA00004167"/>
    </source>
</evidence>
<evidence type="ECO:0000256" key="10">
    <source>
        <dbReference type="ARBA" id="ARBA00025198"/>
    </source>
</evidence>
<dbReference type="CDD" id="cd06503">
    <property type="entry name" value="ATP-synt_Fo_b"/>
    <property type="match status" value="1"/>
</dbReference>
<dbReference type="InterPro" id="IPR002146">
    <property type="entry name" value="ATP_synth_b/b'su_bac/chlpt"/>
</dbReference>
<evidence type="ECO:0000256" key="7">
    <source>
        <dbReference type="ARBA" id="ARBA00023065"/>
    </source>
</evidence>
<proteinExistence type="inferred from homology"/>
<evidence type="ECO:0000256" key="4">
    <source>
        <dbReference type="ARBA" id="ARBA00022692"/>
    </source>
</evidence>
<dbReference type="RefSeq" id="YP_009028912.1">
    <property type="nucleotide sequence ID" value="NC_024081.1"/>
</dbReference>
<dbReference type="GO" id="GO:0046933">
    <property type="term" value="F:proton-transporting ATP synthase activity, rotational mechanism"/>
    <property type="evidence" value="ECO:0007669"/>
    <property type="project" value="UniProtKB-UniRule"/>
</dbReference>
<sequence>MENFDQIFTLIAENNNSITLNLDILETGLINIIALIVILVYVGRDFLGSILETRKNDIVTSVQDAEERFNEANKRLNDAQKQLNQANVIINEIKNETIVTKKALLDADVSQSKKDLTTRFTRALATFRSKERQIFLEIKQQIIFLVLKRTAIRAQETFGPKKRATSLINETINKLEGDLL</sequence>
<gene>
    <name evidence="11 14" type="primary">atpF</name>
</gene>
<name>A0A023HA66_9STRA</name>
<comment type="subunit">
    <text evidence="11">F-type ATPases have 2 components, F(1) - the catalytic core - and F(0) - the membrane proton channel. F(1) has five subunits: alpha(3), beta(3), gamma(1), delta(1), epsilon(1). F(0) has four main subunits: a(1), b(1), b'(1) and c(10-14). The alpha and beta chains form an alternating ring which encloses part of the gamma chain. F(1) is attached to F(0) by a central stalk formed by the gamma and epsilon chains, while a peripheral stalk is formed by the delta, b and b' chains.</text>
</comment>
<evidence type="ECO:0000256" key="8">
    <source>
        <dbReference type="ARBA" id="ARBA00023136"/>
    </source>
</evidence>
<evidence type="ECO:0000256" key="13">
    <source>
        <dbReference type="SAM" id="Coils"/>
    </source>
</evidence>
<keyword evidence="6 11" id="KW-1133">Transmembrane helix</keyword>
<reference evidence="14" key="1">
    <citation type="journal article" date="2014" name="Genome Biol. Evol.">
        <title>Serial gene losses and foreign DNA underlie size and sequence variation in the plastid genomes of diatoms.</title>
        <authorList>
            <person name="Ruck E.C."/>
            <person name="Nakov T."/>
            <person name="Jansen R.K."/>
            <person name="Theriot E.C."/>
            <person name="Alverson A.J."/>
        </authorList>
    </citation>
    <scope>NUCLEOTIDE SEQUENCE</scope>
    <source>
        <strain evidence="14">Ccmp310</strain>
    </source>
</reference>
<comment type="subcellular location">
    <subcellularLocation>
        <location evidence="1">Membrane</location>
        <topology evidence="1">Single-pass membrane protein</topology>
    </subcellularLocation>
    <subcellularLocation>
        <location evidence="11">Plastid</location>
        <location evidence="11">Chloroplast thylakoid membrane</location>
        <topology evidence="11">Single-pass membrane protein</topology>
    </subcellularLocation>
</comment>
<evidence type="ECO:0000256" key="12">
    <source>
        <dbReference type="RuleBase" id="RU003848"/>
    </source>
</evidence>
<dbReference type="EMBL" id="KC509521">
    <property type="protein sequence ID" value="AGH28456.1"/>
    <property type="molecule type" value="Genomic_DNA"/>
</dbReference>
<keyword evidence="2 11" id="KW-0813">Transport</keyword>
<protein>
    <recommendedName>
        <fullName evidence="11">ATP synthase subunit b, chloroplastic</fullName>
    </recommendedName>
    <alternativeName>
        <fullName evidence="11">ATP synthase F(0) sector subunit b</fullName>
    </alternativeName>
    <alternativeName>
        <fullName evidence="11">ATPase subunit I</fullName>
    </alternativeName>
</protein>
<comment type="similarity">
    <text evidence="11 12">Belongs to the ATPase B chain family.</text>
</comment>
<evidence type="ECO:0000256" key="2">
    <source>
        <dbReference type="ARBA" id="ARBA00022448"/>
    </source>
</evidence>
<geneLocation type="chloroplast" evidence="14"/>
<dbReference type="PANTHER" id="PTHR34264:SF3">
    <property type="entry name" value="ATP SYNTHASE SUBUNIT B, CHLOROPLASTIC"/>
    <property type="match status" value="1"/>
</dbReference>
<keyword evidence="5 11" id="KW-0375">Hydrogen ion transport</keyword>
<dbReference type="GeneID" id="19739849"/>
<evidence type="ECO:0000313" key="14">
    <source>
        <dbReference type="EMBL" id="AGH28456.1"/>
    </source>
</evidence>
<keyword evidence="7 11" id="KW-0406">Ion transport</keyword>
<keyword evidence="14" id="KW-0150">Chloroplast</keyword>
<comment type="miscellaneous">
    <text evidence="11">In plastids the F-type ATPase is also known as CF(1)CF(0).</text>
</comment>
<dbReference type="AlphaFoldDB" id="A0A023HA66"/>
<evidence type="ECO:0000256" key="11">
    <source>
        <dbReference type="HAMAP-Rule" id="MF_01398"/>
    </source>
</evidence>
<keyword evidence="8 11" id="KW-0472">Membrane</keyword>
<keyword evidence="11" id="KW-0793">Thylakoid</keyword>
<keyword evidence="4 11" id="KW-0812">Transmembrane</keyword>
<keyword evidence="9 11" id="KW-0066">ATP synthesis</keyword>
<accession>A0A023HA66</accession>
<keyword evidence="13" id="KW-0175">Coiled coil</keyword>
<keyword evidence="14" id="KW-0934">Plastid</keyword>
<feature type="coiled-coil region" evidence="13">
    <location>
        <begin position="62"/>
        <end position="96"/>
    </location>
</feature>
<feature type="transmembrane region" description="Helical" evidence="11">
    <location>
        <begin position="29"/>
        <end position="47"/>
    </location>
</feature>
<comment type="function">
    <text evidence="10 11">F(1)F(0) ATP synthase produces ATP from ADP in the presence of a proton or sodium gradient. F-type ATPases consist of two structural domains, F(1) containing the extramembraneous catalytic core and F(0) containing the membrane proton channel, linked together by a central stalk and a peripheral stalk. During catalysis, ATP synthesis in the catalytic domain of F(1) is coupled via a rotary mechanism of the central stalk subunits to proton translocation.</text>
</comment>
<organism evidence="14">
    <name type="scientific">Coscinodiscus radiatus</name>
    <dbReference type="NCBI Taxonomy" id="33642"/>
    <lineage>
        <taxon>Eukaryota</taxon>
        <taxon>Sar</taxon>
        <taxon>Stramenopiles</taxon>
        <taxon>Ochrophyta</taxon>
        <taxon>Bacillariophyta</taxon>
        <taxon>Coscinodiscophyceae</taxon>
        <taxon>Coscinodiscophycidae</taxon>
        <taxon>Coscinodiscales</taxon>
        <taxon>Coscinodiscaceae</taxon>
        <taxon>Coscinodiscus</taxon>
    </lineage>
</organism>
<dbReference type="GO" id="GO:0009535">
    <property type="term" value="C:chloroplast thylakoid membrane"/>
    <property type="evidence" value="ECO:0007669"/>
    <property type="project" value="UniProtKB-SubCell"/>
</dbReference>
<evidence type="ECO:0000256" key="3">
    <source>
        <dbReference type="ARBA" id="ARBA00022547"/>
    </source>
</evidence>